<evidence type="ECO:0000313" key="8">
    <source>
        <dbReference type="EMBL" id="HED31020.1"/>
    </source>
</evidence>
<dbReference type="InterPro" id="IPR036097">
    <property type="entry name" value="HisK_dim/P_sf"/>
</dbReference>
<dbReference type="SUPFAM" id="SSF47384">
    <property type="entry name" value="Homodimeric domain of signal transducing histidine kinase"/>
    <property type="match status" value="1"/>
</dbReference>
<reference evidence="8" key="1">
    <citation type="journal article" date="2020" name="mSystems">
        <title>Genome- and Community-Level Interaction Insights into Carbon Utilization and Element Cycling Functions of Hydrothermarchaeota in Hydrothermal Sediment.</title>
        <authorList>
            <person name="Zhou Z."/>
            <person name="Liu Y."/>
            <person name="Xu W."/>
            <person name="Pan J."/>
            <person name="Luo Z.H."/>
            <person name="Li M."/>
        </authorList>
    </citation>
    <scope>NUCLEOTIDE SEQUENCE [LARGE SCALE GENOMIC DNA]</scope>
    <source>
        <strain evidence="8">SpSt-1181</strain>
    </source>
</reference>
<keyword evidence="3 5" id="KW-0597">Phosphoprotein</keyword>
<dbReference type="SMART" id="SM00387">
    <property type="entry name" value="HATPase_c"/>
    <property type="match status" value="1"/>
</dbReference>
<dbReference type="InterPro" id="IPR036890">
    <property type="entry name" value="HATPase_C_sf"/>
</dbReference>
<keyword evidence="4" id="KW-0902">Two-component regulatory system</keyword>
<dbReference type="SUPFAM" id="SSF55874">
    <property type="entry name" value="ATPase domain of HSP90 chaperone/DNA topoisomerase II/histidine kinase"/>
    <property type="match status" value="1"/>
</dbReference>
<comment type="catalytic activity">
    <reaction evidence="1">
        <text>ATP + protein L-histidine = ADP + protein N-phospho-L-histidine.</text>
        <dbReference type="EC" id="2.7.13.3"/>
    </reaction>
</comment>
<evidence type="ECO:0000259" key="6">
    <source>
        <dbReference type="PROSITE" id="PS50109"/>
    </source>
</evidence>
<dbReference type="PRINTS" id="PR00344">
    <property type="entry name" value="BCTRLSENSOR"/>
</dbReference>
<dbReference type="Proteomes" id="UP000886335">
    <property type="component" value="Unassembled WGS sequence"/>
</dbReference>
<dbReference type="Gene3D" id="1.10.287.130">
    <property type="match status" value="1"/>
</dbReference>
<feature type="modified residue" description="4-aspartylphosphate" evidence="5">
    <location>
        <position position="362"/>
    </location>
</feature>
<dbReference type="SMART" id="SM00388">
    <property type="entry name" value="HisKA"/>
    <property type="match status" value="1"/>
</dbReference>
<dbReference type="PROSITE" id="PS50109">
    <property type="entry name" value="HIS_KIN"/>
    <property type="match status" value="1"/>
</dbReference>
<dbReference type="Pfam" id="PF02518">
    <property type="entry name" value="HATPase_c"/>
    <property type="match status" value="1"/>
</dbReference>
<dbReference type="InterPro" id="IPR005467">
    <property type="entry name" value="His_kinase_dom"/>
</dbReference>
<dbReference type="SMART" id="SM00448">
    <property type="entry name" value="REC"/>
    <property type="match status" value="1"/>
</dbReference>
<evidence type="ECO:0000256" key="1">
    <source>
        <dbReference type="ARBA" id="ARBA00000085"/>
    </source>
</evidence>
<dbReference type="Pfam" id="PF00512">
    <property type="entry name" value="HisKA"/>
    <property type="match status" value="1"/>
</dbReference>
<comment type="caution">
    <text evidence="8">The sequence shown here is derived from an EMBL/GenBank/DDBJ whole genome shotgun (WGS) entry which is preliminary data.</text>
</comment>
<dbReference type="EMBL" id="DSBW01000113">
    <property type="protein sequence ID" value="HED31020.1"/>
    <property type="molecule type" value="Genomic_DNA"/>
</dbReference>
<name>A0A831SRL3_PROAE</name>
<feature type="domain" description="Response regulatory" evidence="7">
    <location>
        <begin position="313"/>
        <end position="429"/>
    </location>
</feature>
<evidence type="ECO:0000256" key="5">
    <source>
        <dbReference type="PROSITE-ProRule" id="PRU00169"/>
    </source>
</evidence>
<dbReference type="InterPro" id="IPR003661">
    <property type="entry name" value="HisK_dim/P_dom"/>
</dbReference>
<evidence type="ECO:0000256" key="3">
    <source>
        <dbReference type="ARBA" id="ARBA00022553"/>
    </source>
</evidence>
<dbReference type="InterPro" id="IPR004358">
    <property type="entry name" value="Sig_transdc_His_kin-like_C"/>
</dbReference>
<dbReference type="Gene3D" id="3.40.50.2300">
    <property type="match status" value="1"/>
</dbReference>
<dbReference type="Gene3D" id="3.30.565.10">
    <property type="entry name" value="Histidine kinase-like ATPase, C-terminal domain"/>
    <property type="match status" value="1"/>
</dbReference>
<protein>
    <recommendedName>
        <fullName evidence="2">histidine kinase</fullName>
        <ecNumber evidence="2">2.7.13.3</ecNumber>
    </recommendedName>
</protein>
<proteinExistence type="predicted"/>
<organism evidence="8">
    <name type="scientific">Prosthecochloris aestuarii</name>
    <dbReference type="NCBI Taxonomy" id="1102"/>
    <lineage>
        <taxon>Bacteria</taxon>
        <taxon>Pseudomonadati</taxon>
        <taxon>Chlorobiota</taxon>
        <taxon>Chlorobiia</taxon>
        <taxon>Chlorobiales</taxon>
        <taxon>Chlorobiaceae</taxon>
        <taxon>Prosthecochloris</taxon>
    </lineage>
</organism>
<evidence type="ECO:0000259" key="7">
    <source>
        <dbReference type="PROSITE" id="PS50110"/>
    </source>
</evidence>
<accession>A0A831SRL3</accession>
<dbReference type="Pfam" id="PF00072">
    <property type="entry name" value="Response_reg"/>
    <property type="match status" value="1"/>
</dbReference>
<dbReference type="PANTHER" id="PTHR45339">
    <property type="entry name" value="HYBRID SIGNAL TRANSDUCTION HISTIDINE KINASE J"/>
    <property type="match status" value="1"/>
</dbReference>
<dbReference type="GO" id="GO:0000155">
    <property type="term" value="F:phosphorelay sensor kinase activity"/>
    <property type="evidence" value="ECO:0007669"/>
    <property type="project" value="InterPro"/>
</dbReference>
<dbReference type="AlphaFoldDB" id="A0A831SRL3"/>
<dbReference type="InterPro" id="IPR003594">
    <property type="entry name" value="HATPase_dom"/>
</dbReference>
<dbReference type="EC" id="2.7.13.3" evidence="2"/>
<dbReference type="PANTHER" id="PTHR45339:SF1">
    <property type="entry name" value="HYBRID SIGNAL TRANSDUCTION HISTIDINE KINASE J"/>
    <property type="match status" value="1"/>
</dbReference>
<dbReference type="InterPro" id="IPR001789">
    <property type="entry name" value="Sig_transdc_resp-reg_receiver"/>
</dbReference>
<dbReference type="CDD" id="cd00082">
    <property type="entry name" value="HisKA"/>
    <property type="match status" value="1"/>
</dbReference>
<dbReference type="PROSITE" id="PS50110">
    <property type="entry name" value="RESPONSE_REGULATORY"/>
    <property type="match status" value="1"/>
</dbReference>
<evidence type="ECO:0000256" key="4">
    <source>
        <dbReference type="ARBA" id="ARBA00023012"/>
    </source>
</evidence>
<evidence type="ECO:0000256" key="2">
    <source>
        <dbReference type="ARBA" id="ARBA00012438"/>
    </source>
</evidence>
<sequence length="435" mass="47450">MSYPHMTGFSSGYCYVSTASVSLKKNGFFPRNGACMGVWQHISTQRSTSGDTSGKPGSPSPVQRDFLANVSHEIRTPLNGIIGMSRILLDTGLTERQTEYARIIQNSASALLELVDDLLVCSGVATGRQIMHERMFRLPDLLEPLFRRCASLAEKKGLEFGVDCWQALPESLYGDDLHLKQILDKLLHNALTYTVEGSVRARLELEESDSGQSILAFRICDTGPGIDPELLPELLKPFSQADGSLTREHGGTGIGLAVASGLARLMHGSLEVENRSEGGCCVHCRIPVRLSPPMEKPEGMGNSEDTTGRSAPQVLLVEDNPVNSLVAYAMLTKYGADVDRAFNGCEAVRAAEERPYDLVLMDIQMPVMDGLEATRRIRNSSYGRKVPVVALTAHTSLEDRQACLDAGMNDVLSKPLSPDTLHQTMLTWVGGERND</sequence>
<feature type="domain" description="Histidine kinase" evidence="6">
    <location>
        <begin position="69"/>
        <end position="290"/>
    </location>
</feature>
<dbReference type="SUPFAM" id="SSF52172">
    <property type="entry name" value="CheY-like"/>
    <property type="match status" value="1"/>
</dbReference>
<gene>
    <name evidence="8" type="ORF">ENN50_04915</name>
</gene>
<dbReference type="InterPro" id="IPR011006">
    <property type="entry name" value="CheY-like_superfamily"/>
</dbReference>
<dbReference type="CDD" id="cd17546">
    <property type="entry name" value="REC_hyHK_CKI1_RcsC-like"/>
    <property type="match status" value="1"/>
</dbReference>